<dbReference type="Gene3D" id="3.90.180.10">
    <property type="entry name" value="Medium-chain alcohol dehydrogenases, catalytic domain"/>
    <property type="match status" value="1"/>
</dbReference>
<dbReference type="eggNOG" id="COG0604">
    <property type="taxonomic scope" value="Bacteria"/>
</dbReference>
<evidence type="ECO:0000256" key="2">
    <source>
        <dbReference type="ARBA" id="ARBA00023002"/>
    </source>
</evidence>
<dbReference type="GO" id="GO:0070402">
    <property type="term" value="F:NADPH binding"/>
    <property type="evidence" value="ECO:0007669"/>
    <property type="project" value="TreeGrafter"/>
</dbReference>
<dbReference type="OrthoDB" id="9792162at2"/>
<evidence type="ECO:0000259" key="3">
    <source>
        <dbReference type="SMART" id="SM00829"/>
    </source>
</evidence>
<evidence type="ECO:0000313" key="4">
    <source>
        <dbReference type="EMBL" id="ABU58161.1"/>
    </source>
</evidence>
<keyword evidence="5" id="KW-1185">Reference proteome</keyword>
<dbReference type="InterPro" id="IPR011032">
    <property type="entry name" value="GroES-like_sf"/>
</dbReference>
<dbReference type="SUPFAM" id="SSF50129">
    <property type="entry name" value="GroES-like"/>
    <property type="match status" value="1"/>
</dbReference>
<dbReference type="EMBL" id="CP000804">
    <property type="protein sequence ID" value="ABU58161.1"/>
    <property type="molecule type" value="Genomic_DNA"/>
</dbReference>
<dbReference type="InterPro" id="IPR013154">
    <property type="entry name" value="ADH-like_N"/>
</dbReference>
<dbReference type="PROSITE" id="PS01162">
    <property type="entry name" value="QOR_ZETA_CRYSTAL"/>
    <property type="match status" value="1"/>
</dbReference>
<dbReference type="GO" id="GO:0005829">
    <property type="term" value="C:cytosol"/>
    <property type="evidence" value="ECO:0007669"/>
    <property type="project" value="TreeGrafter"/>
</dbReference>
<gene>
    <name evidence="4" type="ordered locus">Rcas_2075</name>
</gene>
<dbReference type="GO" id="GO:0035925">
    <property type="term" value="F:mRNA 3'-UTR AU-rich region binding"/>
    <property type="evidence" value="ECO:0007669"/>
    <property type="project" value="TreeGrafter"/>
</dbReference>
<dbReference type="FunFam" id="3.40.50.720:FF:000053">
    <property type="entry name" value="Quinone oxidoreductase 1"/>
    <property type="match status" value="1"/>
</dbReference>
<dbReference type="CDD" id="cd05286">
    <property type="entry name" value="QOR2"/>
    <property type="match status" value="1"/>
</dbReference>
<accession>A7NKZ1</accession>
<dbReference type="PANTHER" id="PTHR48106:SF13">
    <property type="entry name" value="QUINONE OXIDOREDUCTASE-RELATED"/>
    <property type="match status" value="1"/>
</dbReference>
<dbReference type="STRING" id="383372.Rcas_2075"/>
<dbReference type="AlphaFoldDB" id="A7NKZ1"/>
<dbReference type="Proteomes" id="UP000000263">
    <property type="component" value="Chromosome"/>
</dbReference>
<proteinExistence type="predicted"/>
<sequence>MRAIRVHEHGGPEVLRLDDIPVPEPGPGEARVRIAAAGVNFIDIYHRSGQYKGALPMTLGMEAAGVVDAVGPDVNDVRVGDRVVYAMRQGAYAEYAIVPAAMLAPVPEGVDLQQAAAVMLQGMTAHYLAYSTYPLRQGDVALIHAAAGGVGLLLVQIAKRCGARVIGTVSTEEKAALARAAGADDMILYTQEDFSAAVRRLTDGAGVHVVYDSVGKTTFEGSLNCLRPRGYMVLFGQSSGAVPPFDPQVLNAKGSLFLTRPSLGHYLLTRDELLWRAGDLFKWMAAGELKVRIDSTYSLEQAAEAHRALASRATSGKLLLLP</sequence>
<dbReference type="RefSeq" id="WP_012120585.1">
    <property type="nucleotide sequence ID" value="NC_009767.1"/>
</dbReference>
<evidence type="ECO:0000313" key="5">
    <source>
        <dbReference type="Proteomes" id="UP000000263"/>
    </source>
</evidence>
<dbReference type="InterPro" id="IPR002364">
    <property type="entry name" value="Quin_OxRdtase/zeta-crystal_CS"/>
</dbReference>
<dbReference type="SMART" id="SM00829">
    <property type="entry name" value="PKS_ER"/>
    <property type="match status" value="1"/>
</dbReference>
<dbReference type="InterPro" id="IPR013149">
    <property type="entry name" value="ADH-like_C"/>
</dbReference>
<dbReference type="HOGENOM" id="CLU_026673_3_1_0"/>
<dbReference type="PANTHER" id="PTHR48106">
    <property type="entry name" value="QUINONE OXIDOREDUCTASE PIG3-RELATED"/>
    <property type="match status" value="1"/>
</dbReference>
<evidence type="ECO:0000256" key="1">
    <source>
        <dbReference type="ARBA" id="ARBA00022857"/>
    </source>
</evidence>
<reference evidence="4 5" key="1">
    <citation type="submission" date="2007-08" db="EMBL/GenBank/DDBJ databases">
        <title>Complete sequence of Roseiflexus castenholzii DSM 13941.</title>
        <authorList>
            <consortium name="US DOE Joint Genome Institute"/>
            <person name="Copeland A."/>
            <person name="Lucas S."/>
            <person name="Lapidus A."/>
            <person name="Barry K."/>
            <person name="Glavina del Rio T."/>
            <person name="Dalin E."/>
            <person name="Tice H."/>
            <person name="Pitluck S."/>
            <person name="Thompson L.S."/>
            <person name="Brettin T."/>
            <person name="Bruce D."/>
            <person name="Detter J.C."/>
            <person name="Han C."/>
            <person name="Tapia R."/>
            <person name="Schmutz J."/>
            <person name="Larimer F."/>
            <person name="Land M."/>
            <person name="Hauser L."/>
            <person name="Kyrpides N."/>
            <person name="Mikhailova N."/>
            <person name="Bryant D.A."/>
            <person name="Hanada S."/>
            <person name="Tsukatani Y."/>
            <person name="Richardson P."/>
        </authorList>
    </citation>
    <scope>NUCLEOTIDE SEQUENCE [LARGE SCALE GENOMIC DNA]</scope>
    <source>
        <strain evidence="5">DSM 13941 / HLO8</strain>
    </source>
</reference>
<dbReference type="InterPro" id="IPR047618">
    <property type="entry name" value="QOR-like"/>
</dbReference>
<dbReference type="Gene3D" id="3.40.50.720">
    <property type="entry name" value="NAD(P)-binding Rossmann-like Domain"/>
    <property type="match status" value="1"/>
</dbReference>
<protein>
    <submittedName>
        <fullName evidence="4">Alcohol dehydrogenase zinc-binding domain protein</fullName>
    </submittedName>
</protein>
<dbReference type="GO" id="GO:0003960">
    <property type="term" value="F:quinone reductase (NADPH) activity"/>
    <property type="evidence" value="ECO:0007669"/>
    <property type="project" value="InterPro"/>
</dbReference>
<dbReference type="Pfam" id="PF00107">
    <property type="entry name" value="ADH_zinc_N"/>
    <property type="match status" value="1"/>
</dbReference>
<feature type="domain" description="Enoyl reductase (ER)" evidence="3">
    <location>
        <begin position="10"/>
        <end position="320"/>
    </location>
</feature>
<keyword evidence="1" id="KW-0521">NADP</keyword>
<dbReference type="SUPFAM" id="SSF51735">
    <property type="entry name" value="NAD(P)-binding Rossmann-fold domains"/>
    <property type="match status" value="1"/>
</dbReference>
<dbReference type="InterPro" id="IPR020843">
    <property type="entry name" value="ER"/>
</dbReference>
<dbReference type="GO" id="GO:0008270">
    <property type="term" value="F:zinc ion binding"/>
    <property type="evidence" value="ECO:0007669"/>
    <property type="project" value="InterPro"/>
</dbReference>
<name>A7NKZ1_ROSCS</name>
<dbReference type="InterPro" id="IPR036291">
    <property type="entry name" value="NAD(P)-bd_dom_sf"/>
</dbReference>
<organism evidence="4 5">
    <name type="scientific">Roseiflexus castenholzii (strain DSM 13941 / HLO8)</name>
    <dbReference type="NCBI Taxonomy" id="383372"/>
    <lineage>
        <taxon>Bacteria</taxon>
        <taxon>Bacillati</taxon>
        <taxon>Chloroflexota</taxon>
        <taxon>Chloroflexia</taxon>
        <taxon>Chloroflexales</taxon>
        <taxon>Roseiflexineae</taxon>
        <taxon>Roseiflexaceae</taxon>
        <taxon>Roseiflexus</taxon>
    </lineage>
</organism>
<keyword evidence="2" id="KW-0560">Oxidoreductase</keyword>
<dbReference type="Pfam" id="PF08240">
    <property type="entry name" value="ADH_N"/>
    <property type="match status" value="1"/>
</dbReference>
<dbReference type="KEGG" id="rca:Rcas_2075"/>